<dbReference type="InterPro" id="IPR011009">
    <property type="entry name" value="Kinase-like_dom_sf"/>
</dbReference>
<evidence type="ECO:0000259" key="8">
    <source>
        <dbReference type="PROSITE" id="PS50290"/>
    </source>
</evidence>
<feature type="domain" description="PI3K/PI4K catalytic" evidence="8">
    <location>
        <begin position="612"/>
        <end position="878"/>
    </location>
</feature>
<dbReference type="FunFam" id="1.10.1070.11:FF:000016">
    <property type="entry name" value="PIK1p Phosphatidylinositol 4-kinase"/>
    <property type="match status" value="1"/>
</dbReference>
<gene>
    <name evidence="9" type="ORF">AB1Y20_011834</name>
</gene>
<dbReference type="SUPFAM" id="SSF48371">
    <property type="entry name" value="ARM repeat"/>
    <property type="match status" value="1"/>
</dbReference>
<dbReference type="EMBL" id="JBGBPQ010000025">
    <property type="protein sequence ID" value="KAL1499635.1"/>
    <property type="molecule type" value="Genomic_DNA"/>
</dbReference>
<comment type="catalytic activity">
    <reaction evidence="1">
        <text>a 1,2-diacyl-sn-glycero-3-phospho-(1D-myo-inositol) + ATP = a 1,2-diacyl-sn-glycero-3-phospho-(1D-myo-inositol 4-phosphate) + ADP + H(+)</text>
        <dbReference type="Rhea" id="RHEA:19877"/>
        <dbReference type="ChEBI" id="CHEBI:15378"/>
        <dbReference type="ChEBI" id="CHEBI:30616"/>
        <dbReference type="ChEBI" id="CHEBI:57880"/>
        <dbReference type="ChEBI" id="CHEBI:58178"/>
        <dbReference type="ChEBI" id="CHEBI:456216"/>
        <dbReference type="EC" id="2.7.1.67"/>
    </reaction>
</comment>
<reference evidence="9 10" key="1">
    <citation type="journal article" date="2024" name="Science">
        <title>Giant polyketide synthase enzymes in the biosynthesis of giant marine polyether toxins.</title>
        <authorList>
            <person name="Fallon T.R."/>
            <person name="Shende V.V."/>
            <person name="Wierzbicki I.H."/>
            <person name="Pendleton A.L."/>
            <person name="Watervoot N.F."/>
            <person name="Auber R.P."/>
            <person name="Gonzalez D.J."/>
            <person name="Wisecaver J.H."/>
            <person name="Moore B.S."/>
        </authorList>
    </citation>
    <scope>NUCLEOTIDE SEQUENCE [LARGE SCALE GENOMIC DNA]</scope>
    <source>
        <strain evidence="9 10">12B1</strain>
    </source>
</reference>
<evidence type="ECO:0000256" key="2">
    <source>
        <dbReference type="ARBA" id="ARBA00012169"/>
    </source>
</evidence>
<feature type="domain" description="PH" evidence="7">
    <location>
        <begin position="260"/>
        <end position="364"/>
    </location>
</feature>
<keyword evidence="4" id="KW-0418">Kinase</keyword>
<dbReference type="PANTHER" id="PTHR10048:SF22">
    <property type="entry name" value="PHOSPHATIDYLINOSITOL 4-KINASE BETA"/>
    <property type="match status" value="1"/>
</dbReference>
<dbReference type="AlphaFoldDB" id="A0AB34IHM6"/>
<dbReference type="GO" id="GO:0016020">
    <property type="term" value="C:membrane"/>
    <property type="evidence" value="ECO:0007669"/>
    <property type="project" value="TreeGrafter"/>
</dbReference>
<evidence type="ECO:0000313" key="9">
    <source>
        <dbReference type="EMBL" id="KAL1499635.1"/>
    </source>
</evidence>
<dbReference type="EC" id="2.7.1.67" evidence="2"/>
<evidence type="ECO:0000256" key="6">
    <source>
        <dbReference type="SAM" id="SignalP"/>
    </source>
</evidence>
<evidence type="ECO:0000259" key="7">
    <source>
        <dbReference type="PROSITE" id="PS50003"/>
    </source>
</evidence>
<evidence type="ECO:0000313" key="10">
    <source>
        <dbReference type="Proteomes" id="UP001515480"/>
    </source>
</evidence>
<evidence type="ECO:0000256" key="3">
    <source>
        <dbReference type="ARBA" id="ARBA00022679"/>
    </source>
</evidence>
<dbReference type="PROSITE" id="PS00916">
    <property type="entry name" value="PI3_4_KINASE_2"/>
    <property type="match status" value="1"/>
</dbReference>
<dbReference type="InterPro" id="IPR011993">
    <property type="entry name" value="PH-like_dom_sf"/>
</dbReference>
<evidence type="ECO:0000256" key="1">
    <source>
        <dbReference type="ARBA" id="ARBA00001686"/>
    </source>
</evidence>
<dbReference type="Pfam" id="PF00169">
    <property type="entry name" value="PH"/>
    <property type="match status" value="1"/>
</dbReference>
<dbReference type="PROSITE" id="PS50003">
    <property type="entry name" value="PH_DOMAIN"/>
    <property type="match status" value="1"/>
</dbReference>
<dbReference type="PANTHER" id="PTHR10048">
    <property type="entry name" value="PHOSPHATIDYLINOSITOL KINASE"/>
    <property type="match status" value="1"/>
</dbReference>
<proteinExistence type="predicted"/>
<keyword evidence="6" id="KW-0732">Signal</keyword>
<dbReference type="Gene3D" id="2.30.29.30">
    <property type="entry name" value="Pleckstrin-homology domain (PH domain)/Phosphotyrosine-binding domain (PTB)"/>
    <property type="match status" value="1"/>
</dbReference>
<dbReference type="GO" id="GO:0048015">
    <property type="term" value="P:phosphatidylinositol-mediated signaling"/>
    <property type="evidence" value="ECO:0007669"/>
    <property type="project" value="TreeGrafter"/>
</dbReference>
<dbReference type="InterPro" id="IPR036940">
    <property type="entry name" value="PI3/4_kinase_cat_sf"/>
</dbReference>
<dbReference type="InterPro" id="IPR015433">
    <property type="entry name" value="PI3/4_kinase"/>
</dbReference>
<dbReference type="Gene3D" id="3.30.1010.10">
    <property type="entry name" value="Phosphatidylinositol 3-kinase Catalytic Subunit, Chain A, domain 4"/>
    <property type="match status" value="1"/>
</dbReference>
<dbReference type="InterPro" id="IPR000403">
    <property type="entry name" value="PI3/4_kinase_cat_dom"/>
</dbReference>
<protein>
    <recommendedName>
        <fullName evidence="2">1-phosphatidylinositol 4-kinase</fullName>
        <ecNumber evidence="2">2.7.1.67</ecNumber>
    </recommendedName>
</protein>
<dbReference type="InterPro" id="IPR001849">
    <property type="entry name" value="PH_domain"/>
</dbReference>
<evidence type="ECO:0000256" key="5">
    <source>
        <dbReference type="SAM" id="MobiDB-lite"/>
    </source>
</evidence>
<feature type="region of interest" description="Disordered" evidence="5">
    <location>
        <begin position="570"/>
        <end position="599"/>
    </location>
</feature>
<name>A0AB34IHM6_PRYPA</name>
<feature type="chain" id="PRO_5044230327" description="1-phosphatidylinositol 4-kinase" evidence="6">
    <location>
        <begin position="17"/>
        <end position="894"/>
    </location>
</feature>
<keyword evidence="10" id="KW-1185">Reference proteome</keyword>
<comment type="caution">
    <text evidence="9">The sequence shown here is derived from an EMBL/GenBank/DDBJ whole genome shotgun (WGS) entry which is preliminary data.</text>
</comment>
<feature type="compositionally biased region" description="Pro residues" evidence="5">
    <location>
        <begin position="576"/>
        <end position="585"/>
    </location>
</feature>
<dbReference type="SMART" id="SM00146">
    <property type="entry name" value="PI3Kc"/>
    <property type="match status" value="1"/>
</dbReference>
<dbReference type="Proteomes" id="UP001515480">
    <property type="component" value="Unassembled WGS sequence"/>
</dbReference>
<evidence type="ECO:0000256" key="4">
    <source>
        <dbReference type="ARBA" id="ARBA00022777"/>
    </source>
</evidence>
<keyword evidence="3" id="KW-0808">Transferase</keyword>
<dbReference type="Pfam" id="PF00454">
    <property type="entry name" value="PI3_PI4_kinase"/>
    <property type="match status" value="1"/>
</dbReference>
<accession>A0AB34IHM6</accession>
<sequence length="894" mass="98967">MRMVALLCAFLPLSGAILSNSGGQPGRYELWERLWRRDPREFEDAMDRLVLDRPPRWRRAAARPPLAWRGRGDALRLLLQVWRQRDDPASLLAACDTLSSLLLHPAALDELELYLPQLAHLVLCLPADSLLASLLERFVLRVCESNVHWALQLRWIAYASLHENRPELGGDARSDAAHARAARLLQLVEQSVVYGSKMVNRDKLRAAALTHNVQLWRRSFMMRIQEAIRDGTSADAALSAPLPSADAAALLTPAAREVPSVLMEGPLLKRRRRDSFGVWRCLGESWAPRHFSLRGAVLYYYRSAAHTRARGAMPVGQCTITMRPSPYGDYIKLSARFSHRTMRIRGATAEETARWLHALRQAAGLPPLYAAAAGWPSPPRLPSAAAREAGAAAPRREAEGAPLSMSQRCSWLYLTAQLDFVRSLAQLSEAVYTPVGTQNARRPEPATARRQLRALLDTFSLPPLAYVPLCRSSSLFRPILRIPSSEATVIVTRARASALLCAEVYRPRHGRTLSRVFESVRKEHAGAVFEGLAERPRSGLLDTAANPYADDIEDDDYLEDYTRLRLAMAREHTPKPKPPPPPPPRVVERPSLAASSEGSEDVLDAIYGEPWAAKVERVRQSSPFGRRAGWELLPFISKANDDVRQEVFIMQLISFLEGVFPAPLHLRPYQILSTGPNSGLIEMVVDTKSLDAIKKSHDFPGLRAHFEAAYGPDGSPRFLAAQHNFLRSLAAYSVVSYLLMIKDRHNGNILLDRDGFLIHIDFGFVLGRAPGGVASLEAAVPFKLTREFVDVLGGPTSPLFTHTFPRLCTAAFRAARAHADTLLSLIEMTSLASGLPCFAAASSSPAAAVRERLALDVPDARLAEHVGRLVALSYANSMTWAYDRFQYLSNGIAE</sequence>
<organism evidence="9 10">
    <name type="scientific">Prymnesium parvum</name>
    <name type="common">Toxic golden alga</name>
    <dbReference type="NCBI Taxonomy" id="97485"/>
    <lineage>
        <taxon>Eukaryota</taxon>
        <taxon>Haptista</taxon>
        <taxon>Haptophyta</taxon>
        <taxon>Prymnesiophyceae</taxon>
        <taxon>Prymnesiales</taxon>
        <taxon>Prymnesiaceae</taxon>
        <taxon>Prymnesium</taxon>
    </lineage>
</organism>
<dbReference type="InterPro" id="IPR018936">
    <property type="entry name" value="PI3/4_kinase_CS"/>
</dbReference>
<dbReference type="InterPro" id="IPR016024">
    <property type="entry name" value="ARM-type_fold"/>
</dbReference>
<feature type="signal peptide" evidence="6">
    <location>
        <begin position="1"/>
        <end position="16"/>
    </location>
</feature>
<dbReference type="Gene3D" id="1.10.1070.11">
    <property type="entry name" value="Phosphatidylinositol 3-/4-kinase, catalytic domain"/>
    <property type="match status" value="1"/>
</dbReference>
<dbReference type="SUPFAM" id="SSF50729">
    <property type="entry name" value="PH domain-like"/>
    <property type="match status" value="1"/>
</dbReference>
<dbReference type="SMART" id="SM00233">
    <property type="entry name" value="PH"/>
    <property type="match status" value="1"/>
</dbReference>
<dbReference type="GO" id="GO:0005737">
    <property type="term" value="C:cytoplasm"/>
    <property type="evidence" value="ECO:0007669"/>
    <property type="project" value="TreeGrafter"/>
</dbReference>
<dbReference type="SUPFAM" id="SSF56112">
    <property type="entry name" value="Protein kinase-like (PK-like)"/>
    <property type="match status" value="1"/>
</dbReference>
<dbReference type="GO" id="GO:0004430">
    <property type="term" value="F:1-phosphatidylinositol 4-kinase activity"/>
    <property type="evidence" value="ECO:0007669"/>
    <property type="project" value="UniProtKB-EC"/>
</dbReference>
<dbReference type="PROSITE" id="PS50290">
    <property type="entry name" value="PI3_4_KINASE_3"/>
    <property type="match status" value="1"/>
</dbReference>
<dbReference type="GO" id="GO:0046854">
    <property type="term" value="P:phosphatidylinositol phosphate biosynthetic process"/>
    <property type="evidence" value="ECO:0007669"/>
    <property type="project" value="InterPro"/>
</dbReference>